<sequence length="337" mass="38464">MDLWRSIRAPPPPYAADMLTTSELIEVIVSGQGQINSDPKTFKLPRVLLCSHSDYFKKACEWKARAGELLSTELPDIQPWVFEVFVVYIFEQRLRQVECPALIWTTDEVSDRETPKYAVEDQSDVSSKIPISYINNDGDGEEDLNDPTTWNFTALFELAIFGDIYAGPNFRQAVFEAVQLRINMTTVDGESPRYALYDFGSLTFALRRLPSSSKLRQYLIDTFAVQTAGFFQRGDRLNEVSYMKCLQILPVDVLAEVIIKKDRMNAHFRCPQCSGKVTAQKCEAEDHEEYDHAELNMRGLCFYHEHETEAEKMLCKLRFQALKGRINPSLSAVADLA</sequence>
<dbReference type="SUPFAM" id="SSF54695">
    <property type="entry name" value="POZ domain"/>
    <property type="match status" value="1"/>
</dbReference>
<dbReference type="InterPro" id="IPR011333">
    <property type="entry name" value="SKP1/BTB/POZ_sf"/>
</dbReference>
<dbReference type="EMBL" id="JABCIY010000012">
    <property type="protein sequence ID" value="KAF7197538.1"/>
    <property type="molecule type" value="Genomic_DNA"/>
</dbReference>
<evidence type="ECO:0000313" key="1">
    <source>
        <dbReference type="EMBL" id="KAF7197538.1"/>
    </source>
</evidence>
<reference evidence="1" key="1">
    <citation type="submission" date="2020-04" db="EMBL/GenBank/DDBJ databases">
        <title>Draft genome resource of the tomato pathogen Pseudocercospora fuligena.</title>
        <authorList>
            <person name="Zaccaron A."/>
        </authorList>
    </citation>
    <scope>NUCLEOTIDE SEQUENCE</scope>
    <source>
        <strain evidence="1">PF001</strain>
    </source>
</reference>
<evidence type="ECO:0000313" key="2">
    <source>
        <dbReference type="Proteomes" id="UP000660729"/>
    </source>
</evidence>
<dbReference type="AlphaFoldDB" id="A0A8H6RUC8"/>
<dbReference type="Proteomes" id="UP000660729">
    <property type="component" value="Unassembled WGS sequence"/>
</dbReference>
<dbReference type="OrthoDB" id="3629740at2759"/>
<name>A0A8H6RUC8_9PEZI</name>
<protein>
    <recommendedName>
        <fullName evidence="3">BTB domain-containing protein</fullName>
    </recommendedName>
</protein>
<dbReference type="Gene3D" id="3.30.710.10">
    <property type="entry name" value="Potassium Channel Kv1.1, Chain A"/>
    <property type="match status" value="1"/>
</dbReference>
<organism evidence="1 2">
    <name type="scientific">Pseudocercospora fuligena</name>
    <dbReference type="NCBI Taxonomy" id="685502"/>
    <lineage>
        <taxon>Eukaryota</taxon>
        <taxon>Fungi</taxon>
        <taxon>Dikarya</taxon>
        <taxon>Ascomycota</taxon>
        <taxon>Pezizomycotina</taxon>
        <taxon>Dothideomycetes</taxon>
        <taxon>Dothideomycetidae</taxon>
        <taxon>Mycosphaerellales</taxon>
        <taxon>Mycosphaerellaceae</taxon>
        <taxon>Pseudocercospora</taxon>
    </lineage>
</organism>
<keyword evidence="2" id="KW-1185">Reference proteome</keyword>
<evidence type="ECO:0008006" key="3">
    <source>
        <dbReference type="Google" id="ProtNLM"/>
    </source>
</evidence>
<accession>A0A8H6RUC8</accession>
<comment type="caution">
    <text evidence="1">The sequence shown here is derived from an EMBL/GenBank/DDBJ whole genome shotgun (WGS) entry which is preliminary data.</text>
</comment>
<gene>
    <name evidence="1" type="ORF">HII31_01133</name>
</gene>
<proteinExistence type="predicted"/>